<feature type="compositionally biased region" description="Basic residues" evidence="1">
    <location>
        <begin position="410"/>
        <end position="422"/>
    </location>
</feature>
<accession>A0ABN9QNN8</accession>
<feature type="region of interest" description="Disordered" evidence="1">
    <location>
        <begin position="398"/>
        <end position="516"/>
    </location>
</feature>
<feature type="compositionally biased region" description="Low complexity" evidence="1">
    <location>
        <begin position="448"/>
        <end position="473"/>
    </location>
</feature>
<feature type="non-terminal residue" evidence="2">
    <location>
        <position position="1"/>
    </location>
</feature>
<evidence type="ECO:0008006" key="4">
    <source>
        <dbReference type="Google" id="ProtNLM"/>
    </source>
</evidence>
<feature type="compositionally biased region" description="Low complexity" evidence="1">
    <location>
        <begin position="356"/>
        <end position="376"/>
    </location>
</feature>
<organism evidence="2 3">
    <name type="scientific">Prorocentrum cordatum</name>
    <dbReference type="NCBI Taxonomy" id="2364126"/>
    <lineage>
        <taxon>Eukaryota</taxon>
        <taxon>Sar</taxon>
        <taxon>Alveolata</taxon>
        <taxon>Dinophyceae</taxon>
        <taxon>Prorocentrales</taxon>
        <taxon>Prorocentraceae</taxon>
        <taxon>Prorocentrum</taxon>
    </lineage>
</organism>
<protein>
    <recommendedName>
        <fullName evidence="4">Cellulase</fullName>
    </recommendedName>
</protein>
<gene>
    <name evidence="2" type="ORF">PCOR1329_LOCUS12789</name>
</gene>
<name>A0ABN9QNN8_9DINO</name>
<evidence type="ECO:0000313" key="3">
    <source>
        <dbReference type="Proteomes" id="UP001189429"/>
    </source>
</evidence>
<feature type="compositionally biased region" description="Low complexity" evidence="1">
    <location>
        <begin position="482"/>
        <end position="494"/>
    </location>
</feature>
<reference evidence="2" key="1">
    <citation type="submission" date="2023-10" db="EMBL/GenBank/DDBJ databases">
        <authorList>
            <person name="Chen Y."/>
            <person name="Shah S."/>
            <person name="Dougan E. K."/>
            <person name="Thang M."/>
            <person name="Chan C."/>
        </authorList>
    </citation>
    <scope>NUCLEOTIDE SEQUENCE [LARGE SCALE GENOMIC DNA]</scope>
</reference>
<keyword evidence="3" id="KW-1185">Reference proteome</keyword>
<dbReference type="Proteomes" id="UP001189429">
    <property type="component" value="Unassembled WGS sequence"/>
</dbReference>
<evidence type="ECO:0000256" key="1">
    <source>
        <dbReference type="SAM" id="MobiDB-lite"/>
    </source>
</evidence>
<feature type="compositionally biased region" description="Basic residues" evidence="1">
    <location>
        <begin position="495"/>
        <end position="516"/>
    </location>
</feature>
<feature type="region of interest" description="Disordered" evidence="1">
    <location>
        <begin position="322"/>
        <end position="376"/>
    </location>
</feature>
<proteinExistence type="predicted"/>
<dbReference type="EMBL" id="CAUYUJ010003758">
    <property type="protein sequence ID" value="CAK0806632.1"/>
    <property type="molecule type" value="Genomic_DNA"/>
</dbReference>
<evidence type="ECO:0000313" key="2">
    <source>
        <dbReference type="EMBL" id="CAK0806632.1"/>
    </source>
</evidence>
<comment type="caution">
    <text evidence="2">The sequence shown here is derived from an EMBL/GenBank/DDBJ whole genome shotgun (WGS) entry which is preliminary data.</text>
</comment>
<sequence>QLGCSGASDAGAAVPAADATEDVPAADATEDQPYDCNAEYSEWLERWDDAKKHWCCEHENKGCTSATTSSGIDEPFDCDDEYENWHREWDREKVYWCCRFKGRACTPVPADEGCKHGGKGCPPVGSTTPEEKYNCVNGLESWVTSWPVEKVHWCCDAKGICPGDDEAMASGDPYNCSAGFTKEAILHPDLKVQWCCKHRKMGCSPDEAPGPGAALDSCRVDSASWQGDWSAERKGRCCTQWDADDEWPTDMREFCCMHKDVGCQNRTEKTRAATTTAAFGSKDCSTGQRSAWPEAKKAYCCVQFREQGLVCPAGWDKTSVAPTAAPTPVPAPTPVSSEGVTTNRPKSFTTSRRRTSNSTSKSSSPSASTTSVTSTTLPYNCDAGFNNWVVGWSSDKKNTDRTAARLRAAAARRVRPRRRPTTARRGTTNGCLAGPPRRSGGVAKPRVGAAATTRTQSARPRSSSTARTATTTGGRDGPPPRRSTAATRRGAAAGRRTRRRRRRRRSSTARRTLRCG</sequence>
<feature type="region of interest" description="Disordered" evidence="1">
    <location>
        <begin position="1"/>
        <end position="31"/>
    </location>
</feature>
<feature type="compositionally biased region" description="Low complexity" evidence="1">
    <location>
        <begin position="1"/>
        <end position="27"/>
    </location>
</feature>